<dbReference type="Proteomes" id="UP000239352">
    <property type="component" value="Unassembled WGS sequence"/>
</dbReference>
<gene>
    <name evidence="2" type="ORF">CEP50_06710</name>
</gene>
<dbReference type="AlphaFoldDB" id="A0A2T0GYB4"/>
<organism evidence="2 3">
    <name type="scientific">Actinopolyspora mortivallis</name>
    <dbReference type="NCBI Taxonomy" id="33906"/>
    <lineage>
        <taxon>Bacteria</taxon>
        <taxon>Bacillati</taxon>
        <taxon>Actinomycetota</taxon>
        <taxon>Actinomycetes</taxon>
        <taxon>Actinopolysporales</taxon>
        <taxon>Actinopolysporaceae</taxon>
        <taxon>Actinopolyspora</taxon>
    </lineage>
</organism>
<name>A0A2T0GYB4_ACTMO</name>
<dbReference type="STRING" id="1050202.GCA_000384035_02413"/>
<sequence>MNDTDRAILAFESEWWRHTGTKERLIEERFGLSATRYYQRLNRLLDEPEALDQEPALVTRLLRVRDRRFPDPAGTDARRTADEDPGTSRD</sequence>
<reference evidence="2 3" key="1">
    <citation type="submission" date="2018-03" db="EMBL/GenBank/DDBJ databases">
        <title>Actinopolyspora mortivallis from Sahara, screening for active biomolecules.</title>
        <authorList>
            <person name="Selama O."/>
            <person name="Wellington E.M.H."/>
            <person name="Hacene H."/>
        </authorList>
    </citation>
    <scope>NUCLEOTIDE SEQUENCE [LARGE SCALE GENOMIC DNA]</scope>
    <source>
        <strain evidence="2 3">M5A</strain>
    </source>
</reference>
<feature type="region of interest" description="Disordered" evidence="1">
    <location>
        <begin position="69"/>
        <end position="90"/>
    </location>
</feature>
<dbReference type="RefSeq" id="WP_106113073.1">
    <property type="nucleotide sequence ID" value="NZ_PVSR01000006.1"/>
</dbReference>
<dbReference type="EMBL" id="PVSR01000006">
    <property type="protein sequence ID" value="PRW64094.1"/>
    <property type="molecule type" value="Genomic_DNA"/>
</dbReference>
<protein>
    <submittedName>
        <fullName evidence="2">DUF3263 domain-containing protein</fullName>
    </submittedName>
</protein>
<dbReference type="Pfam" id="PF11662">
    <property type="entry name" value="DUF3263"/>
    <property type="match status" value="1"/>
</dbReference>
<accession>A0A2T0GYB4</accession>
<evidence type="ECO:0000256" key="1">
    <source>
        <dbReference type="SAM" id="MobiDB-lite"/>
    </source>
</evidence>
<keyword evidence="3" id="KW-1185">Reference proteome</keyword>
<dbReference type="InParanoid" id="A0A2T0GYB4"/>
<comment type="caution">
    <text evidence="2">The sequence shown here is derived from an EMBL/GenBank/DDBJ whole genome shotgun (WGS) entry which is preliminary data.</text>
</comment>
<evidence type="ECO:0000313" key="2">
    <source>
        <dbReference type="EMBL" id="PRW64094.1"/>
    </source>
</evidence>
<proteinExistence type="predicted"/>
<dbReference type="InterPro" id="IPR021678">
    <property type="entry name" value="DUF3263"/>
</dbReference>
<evidence type="ECO:0000313" key="3">
    <source>
        <dbReference type="Proteomes" id="UP000239352"/>
    </source>
</evidence>